<evidence type="ECO:0000256" key="6">
    <source>
        <dbReference type="SAM" id="Phobius"/>
    </source>
</evidence>
<dbReference type="GO" id="GO:0007166">
    <property type="term" value="P:cell surface receptor signaling pathway"/>
    <property type="evidence" value="ECO:0007669"/>
    <property type="project" value="InterPro"/>
</dbReference>
<gene>
    <name evidence="9" type="primary">SLC38A6</name>
</gene>
<feature type="domain" description="GAIN-B" evidence="7">
    <location>
        <begin position="112"/>
        <end position="262"/>
    </location>
</feature>
<proteinExistence type="predicted"/>
<evidence type="ECO:0000313" key="9">
    <source>
        <dbReference type="Ensembl" id="ENSELUP00000021357.1"/>
    </source>
</evidence>
<evidence type="ECO:0000313" key="10">
    <source>
        <dbReference type="Proteomes" id="UP000265140"/>
    </source>
</evidence>
<reference evidence="9" key="4">
    <citation type="submission" date="2025-09" db="UniProtKB">
        <authorList>
            <consortium name="Ensembl"/>
        </authorList>
    </citation>
    <scope>IDENTIFICATION</scope>
</reference>
<comment type="subcellular location">
    <subcellularLocation>
        <location evidence="1">Membrane</location>
        <topology evidence="1">Multi-pass membrane protein</topology>
    </subcellularLocation>
</comment>
<dbReference type="InterPro" id="IPR000832">
    <property type="entry name" value="GPCR_2_secretin-like"/>
</dbReference>
<evidence type="ECO:0000259" key="8">
    <source>
        <dbReference type="PROSITE" id="PS50261"/>
    </source>
</evidence>
<feature type="transmembrane region" description="Helical" evidence="6">
    <location>
        <begin position="498"/>
        <end position="517"/>
    </location>
</feature>
<feature type="transmembrane region" description="Helical" evidence="6">
    <location>
        <begin position="305"/>
        <end position="321"/>
    </location>
</feature>
<reference evidence="10" key="1">
    <citation type="journal article" date="2014" name="PLoS ONE">
        <title>The genome and linkage map of the northern pike (Esox lucius): conserved synteny revealed between the salmonid sister group and the Neoteleostei.</title>
        <authorList>
            <person name="Rondeau E.B."/>
            <person name="Minkley D.R."/>
            <person name="Leong J.S."/>
            <person name="Messmer A.M."/>
            <person name="Jantzen J.R."/>
            <person name="von Schalburg K.R."/>
            <person name="Lemon C."/>
            <person name="Bird N.H."/>
            <person name="Koop B.F."/>
        </authorList>
    </citation>
    <scope>NUCLEOTIDE SEQUENCE</scope>
</reference>
<dbReference type="Gene3D" id="2.60.220.50">
    <property type="match status" value="1"/>
</dbReference>
<accession>A0A3P8YZH2</accession>
<feature type="transmembrane region" description="Helical" evidence="6">
    <location>
        <begin position="341"/>
        <end position="364"/>
    </location>
</feature>
<feature type="transmembrane region" description="Helical" evidence="6">
    <location>
        <begin position="433"/>
        <end position="455"/>
    </location>
</feature>
<keyword evidence="2 6" id="KW-0812">Transmembrane</keyword>
<dbReference type="GO" id="GO:0004930">
    <property type="term" value="F:G protein-coupled receptor activity"/>
    <property type="evidence" value="ECO:0007669"/>
    <property type="project" value="InterPro"/>
</dbReference>
<dbReference type="InParanoid" id="A0A3P8YZH2"/>
<dbReference type="PROSITE" id="PS50261">
    <property type="entry name" value="G_PROTEIN_RECEP_F2_4"/>
    <property type="match status" value="1"/>
</dbReference>
<dbReference type="Pfam" id="PF00002">
    <property type="entry name" value="7tm_2"/>
    <property type="match status" value="1"/>
</dbReference>
<reference evidence="9" key="3">
    <citation type="submission" date="2025-08" db="UniProtKB">
        <authorList>
            <consortium name="Ensembl"/>
        </authorList>
    </citation>
    <scope>IDENTIFICATION</scope>
</reference>
<evidence type="ECO:0000256" key="3">
    <source>
        <dbReference type="ARBA" id="ARBA00022989"/>
    </source>
</evidence>
<dbReference type="AlphaFoldDB" id="A0A3P8YZH2"/>
<dbReference type="OMA" id="ISITIWH"/>
<sequence length="538" mass="59967">MSLRLVLDFCLHRRVSKFFSIMFFIIESVSMINSCNESIMSGATTTQGPSGMYYLADAIDMMKAVNKQLTTENLSTVLRSVETLECILEKTVYNNTRTSIIAGSLVAHLFRAVSNFSGAIISASNEMVESDGVPINNSIVTVNLPKELLKPITNTTIVFCMITSPKLYEKLWVLDGRLVGLSVSNQKVSGLQDRVNISMLLQHHTVENKGDRQPSCQFFNFSSSTFHRDGCTTEWKKEEGIVVCSCDHLTYFAVLMMSPSISKKDQEILGYITVIGCSLSLFFLLVTVILYTSERCAGTDVSHKVHINLAVALILLNVHFLPSQQVATLSSTGPCIYIAVLLHYSLMATFTWTAIEGFHLYLLLVRVFNIYVRRYLLKLSLVGWGFPAVIVILIVIIDKNQYSRVTLHTSETNGTAVEMCYVSSDVVKLVTTVVLFGIIFLFNLCILAVTLSRLVFQRTPEEKGTTVNSICTILGITCLLGIPWGIIFFSFGQLTVPGLYLFCVLNSLQGFFLFLWFSMFRCKAKVSQPGSFTQSSQQ</sequence>
<protein>
    <recommendedName>
        <fullName evidence="11">Adhesion G-protein coupled receptor G5-like</fullName>
    </recommendedName>
</protein>
<evidence type="ECO:0000256" key="1">
    <source>
        <dbReference type="ARBA" id="ARBA00004141"/>
    </source>
</evidence>
<dbReference type="GO" id="GO:0007189">
    <property type="term" value="P:adenylate cyclase-activating G protein-coupled receptor signaling pathway"/>
    <property type="evidence" value="ECO:0007669"/>
    <property type="project" value="TreeGrafter"/>
</dbReference>
<evidence type="ECO:0000259" key="7">
    <source>
        <dbReference type="PROSITE" id="PS50221"/>
    </source>
</evidence>
<dbReference type="PANTHER" id="PTHR12011">
    <property type="entry name" value="ADHESION G-PROTEIN COUPLED RECEPTOR"/>
    <property type="match status" value="1"/>
</dbReference>
<feature type="transmembrane region" description="Helical" evidence="6">
    <location>
        <begin position="376"/>
        <end position="397"/>
    </location>
</feature>
<dbReference type="SMART" id="SM00303">
    <property type="entry name" value="GPS"/>
    <property type="match status" value="1"/>
</dbReference>
<dbReference type="PRINTS" id="PR00249">
    <property type="entry name" value="GPCRSECRETIN"/>
</dbReference>
<organism evidence="9 10">
    <name type="scientific">Esox lucius</name>
    <name type="common">Northern pike</name>
    <dbReference type="NCBI Taxonomy" id="8010"/>
    <lineage>
        <taxon>Eukaryota</taxon>
        <taxon>Metazoa</taxon>
        <taxon>Chordata</taxon>
        <taxon>Craniata</taxon>
        <taxon>Vertebrata</taxon>
        <taxon>Euteleostomi</taxon>
        <taxon>Actinopterygii</taxon>
        <taxon>Neopterygii</taxon>
        <taxon>Teleostei</taxon>
        <taxon>Protacanthopterygii</taxon>
        <taxon>Esociformes</taxon>
        <taxon>Esocidae</taxon>
        <taxon>Esox</taxon>
    </lineage>
</organism>
<evidence type="ECO:0008006" key="11">
    <source>
        <dbReference type="Google" id="ProtNLM"/>
    </source>
</evidence>
<evidence type="ECO:0000256" key="2">
    <source>
        <dbReference type="ARBA" id="ARBA00022692"/>
    </source>
</evidence>
<dbReference type="InterPro" id="IPR017981">
    <property type="entry name" value="GPCR_2-like_7TM"/>
</dbReference>
<dbReference type="Gene3D" id="1.20.1070.10">
    <property type="entry name" value="Rhodopsin 7-helix transmembrane proteins"/>
    <property type="match status" value="1"/>
</dbReference>
<reference evidence="9" key="2">
    <citation type="submission" date="2020-02" db="EMBL/GenBank/DDBJ databases">
        <title>Esox lucius (northern pike) genome, fEsoLuc1, primary haplotype.</title>
        <authorList>
            <person name="Myers G."/>
            <person name="Karagic N."/>
            <person name="Meyer A."/>
            <person name="Pippel M."/>
            <person name="Reichard M."/>
            <person name="Winkler S."/>
            <person name="Tracey A."/>
            <person name="Sims Y."/>
            <person name="Howe K."/>
            <person name="Rhie A."/>
            <person name="Formenti G."/>
            <person name="Durbin R."/>
            <person name="Fedrigo O."/>
            <person name="Jarvis E.D."/>
        </authorList>
    </citation>
    <scope>NUCLEOTIDE SEQUENCE [LARGE SCALE GENOMIC DNA]</scope>
</reference>
<keyword evidence="5" id="KW-1015">Disulfide bond</keyword>
<keyword evidence="4 6" id="KW-0472">Membrane</keyword>
<dbReference type="KEGG" id="els:105017253"/>
<dbReference type="Proteomes" id="UP000265140">
    <property type="component" value="Chromosome 2"/>
</dbReference>
<dbReference type="InterPro" id="IPR000203">
    <property type="entry name" value="GPS"/>
</dbReference>
<dbReference type="InterPro" id="IPR057244">
    <property type="entry name" value="GAIN_B"/>
</dbReference>
<dbReference type="Bgee" id="ENSELUG00000020444">
    <property type="expression patterns" value="Expressed in head kidney and 9 other cell types or tissues"/>
</dbReference>
<dbReference type="GeneTree" id="ENSGT00940000154285"/>
<dbReference type="Ensembl" id="ENSELUT00000032013.3">
    <property type="protein sequence ID" value="ENSELUP00000021357.1"/>
    <property type="gene ID" value="ENSELUG00000020444.3"/>
</dbReference>
<feature type="transmembrane region" description="Helical" evidence="6">
    <location>
        <begin position="268"/>
        <end position="293"/>
    </location>
</feature>
<keyword evidence="10" id="KW-1185">Reference proteome</keyword>
<evidence type="ECO:0000256" key="5">
    <source>
        <dbReference type="ARBA" id="ARBA00023157"/>
    </source>
</evidence>
<dbReference type="InterPro" id="IPR046338">
    <property type="entry name" value="GAIN_dom_sf"/>
</dbReference>
<dbReference type="PROSITE" id="PS50221">
    <property type="entry name" value="GAIN_B"/>
    <property type="match status" value="1"/>
</dbReference>
<dbReference type="GO" id="GO:0005886">
    <property type="term" value="C:plasma membrane"/>
    <property type="evidence" value="ECO:0007669"/>
    <property type="project" value="TreeGrafter"/>
</dbReference>
<keyword evidence="3 6" id="KW-1133">Transmembrane helix</keyword>
<dbReference type="PANTHER" id="PTHR12011:SF326">
    <property type="entry name" value="ADHESION G-PROTEIN COUPLED RECEPTOR G5"/>
    <property type="match status" value="1"/>
</dbReference>
<evidence type="ECO:0000256" key="4">
    <source>
        <dbReference type="ARBA" id="ARBA00023136"/>
    </source>
</evidence>
<dbReference type="Pfam" id="PF01825">
    <property type="entry name" value="GPS"/>
    <property type="match status" value="1"/>
</dbReference>
<name>A0A3P8YZH2_ESOLU</name>
<dbReference type="OrthoDB" id="283575at2759"/>
<feature type="domain" description="G-protein coupled receptors family 2 profile 2" evidence="8">
    <location>
        <begin position="269"/>
        <end position="521"/>
    </location>
</feature>
<feature type="transmembrane region" description="Helical" evidence="6">
    <location>
        <begin position="467"/>
        <end position="492"/>
    </location>
</feature>